<dbReference type="EMBL" id="FNZQ01000004">
    <property type="protein sequence ID" value="SEL25704.1"/>
    <property type="molecule type" value="Genomic_DNA"/>
</dbReference>
<dbReference type="Proteomes" id="UP000199283">
    <property type="component" value="Unassembled WGS sequence"/>
</dbReference>
<proteinExistence type="predicted"/>
<sequence>MTVRLRPHHVLCSLGFEGKGYDSAFIANMANIVFGQLMAPGGEKAQVHITLEADSFCAPCPHRIGLGCASQHDIARLDAAHAQALNLRAGDTLSWGECVERVRARITPDDLDDICVGCQWLPLGMCKTAVAGLLAQT</sequence>
<evidence type="ECO:0008006" key="3">
    <source>
        <dbReference type="Google" id="ProtNLM"/>
    </source>
</evidence>
<accession>A0A1H7NQV7</accession>
<keyword evidence="2" id="KW-1185">Reference proteome</keyword>
<protein>
    <recommendedName>
        <fullName evidence="3">DUF1284 domain-containing protein</fullName>
    </recommendedName>
</protein>
<organism evidence="1 2">
    <name type="scientific">Jannaschia helgolandensis</name>
    <dbReference type="NCBI Taxonomy" id="188906"/>
    <lineage>
        <taxon>Bacteria</taxon>
        <taxon>Pseudomonadati</taxon>
        <taxon>Pseudomonadota</taxon>
        <taxon>Alphaproteobacteria</taxon>
        <taxon>Rhodobacterales</taxon>
        <taxon>Roseobacteraceae</taxon>
        <taxon>Jannaschia</taxon>
    </lineage>
</organism>
<name>A0A1H7NQV7_9RHOB</name>
<dbReference type="OrthoDB" id="6195504at2"/>
<evidence type="ECO:0000313" key="2">
    <source>
        <dbReference type="Proteomes" id="UP000199283"/>
    </source>
</evidence>
<dbReference type="STRING" id="188906.SAMN04488526_2275"/>
<dbReference type="Pfam" id="PF06935">
    <property type="entry name" value="DUF1284"/>
    <property type="match status" value="1"/>
</dbReference>
<dbReference type="InterPro" id="IPR009702">
    <property type="entry name" value="DUF1284"/>
</dbReference>
<dbReference type="RefSeq" id="WP_092763339.1">
    <property type="nucleotide sequence ID" value="NZ_FNZQ01000004.1"/>
</dbReference>
<reference evidence="1 2" key="1">
    <citation type="submission" date="2016-10" db="EMBL/GenBank/DDBJ databases">
        <authorList>
            <person name="de Groot N.N."/>
        </authorList>
    </citation>
    <scope>NUCLEOTIDE SEQUENCE [LARGE SCALE GENOMIC DNA]</scope>
    <source>
        <strain evidence="1 2">DSM 14858</strain>
    </source>
</reference>
<gene>
    <name evidence="1" type="ORF">SAMN04488526_2275</name>
</gene>
<evidence type="ECO:0000313" key="1">
    <source>
        <dbReference type="EMBL" id="SEL25704.1"/>
    </source>
</evidence>
<dbReference type="AlphaFoldDB" id="A0A1H7NQV7"/>